<accession>A0A6S6SA84</accession>
<dbReference type="EMBL" id="CACVAQ010000046">
    <property type="protein sequence ID" value="CAA6799881.1"/>
    <property type="molecule type" value="Genomic_DNA"/>
</dbReference>
<evidence type="ECO:0000313" key="1">
    <source>
        <dbReference type="EMBL" id="CAA6799881.1"/>
    </source>
</evidence>
<organism evidence="1">
    <name type="scientific">uncultured Aureispira sp</name>
    <dbReference type="NCBI Taxonomy" id="1331704"/>
    <lineage>
        <taxon>Bacteria</taxon>
        <taxon>Pseudomonadati</taxon>
        <taxon>Bacteroidota</taxon>
        <taxon>Saprospiria</taxon>
        <taxon>Saprospirales</taxon>
        <taxon>Saprospiraceae</taxon>
        <taxon>Aureispira</taxon>
        <taxon>environmental samples</taxon>
    </lineage>
</organism>
<protein>
    <submittedName>
        <fullName evidence="1">Uncharacterized protein</fullName>
    </submittedName>
</protein>
<proteinExistence type="predicted"/>
<reference evidence="1" key="1">
    <citation type="submission" date="2020-01" db="EMBL/GenBank/DDBJ databases">
        <authorList>
            <person name="Meier V. D."/>
            <person name="Meier V D."/>
        </authorList>
    </citation>
    <scope>NUCLEOTIDE SEQUENCE</scope>
    <source>
        <strain evidence="1">HLG_WM_MAG_10</strain>
    </source>
</reference>
<feature type="non-terminal residue" evidence="1">
    <location>
        <position position="1"/>
    </location>
</feature>
<sequence>GGLYLHSSLLLLESPQPMISKKRKHIKGYWILLFGSIRWYDLSKYYGDISNPIRA</sequence>
<dbReference type="AlphaFoldDB" id="A0A6S6SA84"/>
<gene>
    <name evidence="1" type="ORF">HELGO_WM29760</name>
</gene>
<name>A0A6S6SA84_9BACT</name>